<comment type="caution">
    <text evidence="6">The sequence shown here is derived from an EMBL/GenBank/DDBJ whole genome shotgun (WGS) entry which is preliminary data.</text>
</comment>
<name>A0A543J3M9_9ACTN</name>
<accession>A0A543J3M9</accession>
<dbReference type="GO" id="GO:0016020">
    <property type="term" value="C:membrane"/>
    <property type="evidence" value="ECO:0007669"/>
    <property type="project" value="UniProtKB-SubCell"/>
</dbReference>
<dbReference type="PANTHER" id="PTHR43019">
    <property type="entry name" value="SERINE ENDOPROTEASE DEGS"/>
    <property type="match status" value="1"/>
</dbReference>
<evidence type="ECO:0000256" key="2">
    <source>
        <dbReference type="ARBA" id="ARBA00022692"/>
    </source>
</evidence>
<feature type="transmembrane region" description="Helical" evidence="5">
    <location>
        <begin position="6"/>
        <end position="28"/>
    </location>
</feature>
<keyword evidence="7" id="KW-1185">Reference proteome</keyword>
<dbReference type="Pfam" id="PF13365">
    <property type="entry name" value="Trypsin_2"/>
    <property type="match status" value="1"/>
</dbReference>
<dbReference type="InterPro" id="IPR047680">
    <property type="entry name" value="MarP-like"/>
</dbReference>
<dbReference type="InterPro" id="IPR009003">
    <property type="entry name" value="Peptidase_S1_PA"/>
</dbReference>
<keyword evidence="4 5" id="KW-0472">Membrane</keyword>
<dbReference type="AlphaFoldDB" id="A0A543J3M9"/>
<reference evidence="6 7" key="1">
    <citation type="submission" date="2019-06" db="EMBL/GenBank/DDBJ databases">
        <title>Sequencing the genomes of 1000 actinobacteria strains.</title>
        <authorList>
            <person name="Klenk H.-P."/>
        </authorList>
    </citation>
    <scope>NUCLEOTIDE SEQUENCE [LARGE SCALE GENOMIC DNA]</scope>
    <source>
        <strain evidence="6 7">DSM 43186</strain>
    </source>
</reference>
<dbReference type="PANTHER" id="PTHR43019:SF23">
    <property type="entry name" value="PROTEASE DO-LIKE 5, CHLOROPLASTIC"/>
    <property type="match status" value="1"/>
</dbReference>
<gene>
    <name evidence="6" type="ORF">FHX40_4192</name>
</gene>
<keyword evidence="2 5" id="KW-0812">Transmembrane</keyword>
<proteinExistence type="predicted"/>
<dbReference type="InterPro" id="IPR003825">
    <property type="entry name" value="Colicin-V_CvpA"/>
</dbReference>
<dbReference type="Pfam" id="PF02674">
    <property type="entry name" value="Colicin_V"/>
    <property type="match status" value="1"/>
</dbReference>
<evidence type="ECO:0000256" key="1">
    <source>
        <dbReference type="ARBA" id="ARBA00004141"/>
    </source>
</evidence>
<evidence type="ECO:0000256" key="3">
    <source>
        <dbReference type="ARBA" id="ARBA00022989"/>
    </source>
</evidence>
<dbReference type="GO" id="GO:0009403">
    <property type="term" value="P:toxin biosynthetic process"/>
    <property type="evidence" value="ECO:0007669"/>
    <property type="project" value="InterPro"/>
</dbReference>
<dbReference type="NCBIfam" id="NF033740">
    <property type="entry name" value="MarP_fam_protase"/>
    <property type="match status" value="1"/>
</dbReference>
<dbReference type="PRINTS" id="PR00834">
    <property type="entry name" value="PROTEASES2C"/>
</dbReference>
<dbReference type="GO" id="GO:0004252">
    <property type="term" value="F:serine-type endopeptidase activity"/>
    <property type="evidence" value="ECO:0007669"/>
    <property type="project" value="InterPro"/>
</dbReference>
<evidence type="ECO:0000256" key="4">
    <source>
        <dbReference type="ARBA" id="ARBA00023136"/>
    </source>
</evidence>
<feature type="transmembrane region" description="Helical" evidence="5">
    <location>
        <begin position="35"/>
        <end position="59"/>
    </location>
</feature>
<feature type="transmembrane region" description="Helical" evidence="5">
    <location>
        <begin position="108"/>
        <end position="133"/>
    </location>
</feature>
<evidence type="ECO:0000256" key="5">
    <source>
        <dbReference type="SAM" id="Phobius"/>
    </source>
</evidence>
<dbReference type="InterPro" id="IPR043504">
    <property type="entry name" value="Peptidase_S1_PA_chymotrypsin"/>
</dbReference>
<comment type="subcellular location">
    <subcellularLocation>
        <location evidence="1">Membrane</location>
        <topology evidence="1">Multi-pass membrane protein</topology>
    </subcellularLocation>
</comment>
<dbReference type="SUPFAM" id="SSF50494">
    <property type="entry name" value="Trypsin-like serine proteases"/>
    <property type="match status" value="1"/>
</dbReference>
<evidence type="ECO:0000313" key="7">
    <source>
        <dbReference type="Proteomes" id="UP000319213"/>
    </source>
</evidence>
<dbReference type="InterPro" id="IPR001940">
    <property type="entry name" value="Peptidase_S1C"/>
</dbReference>
<dbReference type="Gene3D" id="2.40.10.10">
    <property type="entry name" value="Trypsin-like serine proteases"/>
    <property type="match status" value="2"/>
</dbReference>
<keyword evidence="3 5" id="KW-1133">Transmembrane helix</keyword>
<organism evidence="6 7">
    <name type="scientific">Thermopolyspora flexuosa</name>
    <dbReference type="NCBI Taxonomy" id="103836"/>
    <lineage>
        <taxon>Bacteria</taxon>
        <taxon>Bacillati</taxon>
        <taxon>Actinomycetota</taxon>
        <taxon>Actinomycetes</taxon>
        <taxon>Streptosporangiales</taxon>
        <taxon>Streptosporangiaceae</taxon>
        <taxon>Thermopolyspora</taxon>
    </lineage>
</organism>
<sequence>MVRLATVVTVQGDLLDLILIGLVIAFAISGYRQGFIIGAFSFLGFVGGAVLGVFIAPPIAHAIVDGPTEQALLAIVVVFLSATIGQFASSTLGAIVRSHVTWEPARIVDSLGGTLASALSVLVIAWLIGTLLVSAPFKPIVQQINGSLVLRTVDQMMPSAAKNWQGAFRDFVNTSEFPQVFSDIGAGRFVEVPPPDRSVLKGAQLVRARRAIVKVQGNAPACRKRIEGTGFVYADQRVMTNAHVVAGVKEELRVIDHTGRRHNARVVLFNPARDVAVLYVPTLQAPILEFDFTAKSRDDAIIAGFPKDKGFTARPARIRVQQTATAPDIYHRREVEREVYAIRGVVQPGNSGGPLLTPTGEVYGVIFAAATDREDTGYALTAKEVAPDAEAGRTAVQRVDTQECD</sequence>
<dbReference type="EMBL" id="VFPQ01000001">
    <property type="protein sequence ID" value="TQM77429.1"/>
    <property type="molecule type" value="Genomic_DNA"/>
</dbReference>
<evidence type="ECO:0000313" key="6">
    <source>
        <dbReference type="EMBL" id="TQM77429.1"/>
    </source>
</evidence>
<dbReference type="Proteomes" id="UP000319213">
    <property type="component" value="Unassembled WGS sequence"/>
</dbReference>
<feature type="transmembrane region" description="Helical" evidence="5">
    <location>
        <begin position="71"/>
        <end position="96"/>
    </location>
</feature>
<protein>
    <submittedName>
        <fullName evidence="6">Trypsin-like peptidase</fullName>
    </submittedName>
</protein>
<dbReference type="GO" id="GO:0006508">
    <property type="term" value="P:proteolysis"/>
    <property type="evidence" value="ECO:0007669"/>
    <property type="project" value="InterPro"/>
</dbReference>